<dbReference type="Proteomes" id="UP001595997">
    <property type="component" value="Unassembled WGS sequence"/>
</dbReference>
<protein>
    <submittedName>
        <fullName evidence="9">DoxX family protein</fullName>
    </submittedName>
</protein>
<keyword evidence="10" id="KW-1185">Reference proteome</keyword>
<evidence type="ECO:0000256" key="6">
    <source>
        <dbReference type="ARBA" id="ARBA00023136"/>
    </source>
</evidence>
<keyword evidence="6 8" id="KW-0472">Membrane</keyword>
<feature type="transmembrane region" description="Helical" evidence="8">
    <location>
        <begin position="97"/>
        <end position="118"/>
    </location>
</feature>
<dbReference type="InterPro" id="IPR032808">
    <property type="entry name" value="DoxX"/>
</dbReference>
<comment type="caution">
    <text evidence="9">The sequence shown here is derived from an EMBL/GenBank/DDBJ whole genome shotgun (WGS) entry which is preliminary data.</text>
</comment>
<evidence type="ECO:0000313" key="10">
    <source>
        <dbReference type="Proteomes" id="UP001595997"/>
    </source>
</evidence>
<evidence type="ECO:0000256" key="7">
    <source>
        <dbReference type="SAM" id="MobiDB-lite"/>
    </source>
</evidence>
<dbReference type="RefSeq" id="WP_386449659.1">
    <property type="nucleotide sequence ID" value="NZ_JBHSFH010000010.1"/>
</dbReference>
<evidence type="ECO:0000256" key="8">
    <source>
        <dbReference type="SAM" id="Phobius"/>
    </source>
</evidence>
<evidence type="ECO:0000256" key="5">
    <source>
        <dbReference type="ARBA" id="ARBA00022989"/>
    </source>
</evidence>
<dbReference type="EMBL" id="JBHSFH010000010">
    <property type="protein sequence ID" value="MFC4496005.1"/>
    <property type="molecule type" value="Genomic_DNA"/>
</dbReference>
<dbReference type="PANTHER" id="PTHR33452">
    <property type="entry name" value="OXIDOREDUCTASE CATD-RELATED"/>
    <property type="match status" value="1"/>
</dbReference>
<evidence type="ECO:0000313" key="9">
    <source>
        <dbReference type="EMBL" id="MFC4496005.1"/>
    </source>
</evidence>
<comment type="similarity">
    <text evidence="2">Belongs to the DoxX family.</text>
</comment>
<name>A0ABV9AAL1_9ACTN</name>
<dbReference type="Pfam" id="PF07681">
    <property type="entry name" value="DoxX"/>
    <property type="match status" value="1"/>
</dbReference>
<keyword evidence="5 8" id="KW-1133">Transmembrane helix</keyword>
<dbReference type="InterPro" id="IPR051907">
    <property type="entry name" value="DoxX-like_oxidoreductase"/>
</dbReference>
<reference evidence="10" key="1">
    <citation type="journal article" date="2019" name="Int. J. Syst. Evol. Microbiol.">
        <title>The Global Catalogue of Microorganisms (GCM) 10K type strain sequencing project: providing services to taxonomists for standard genome sequencing and annotation.</title>
        <authorList>
            <consortium name="The Broad Institute Genomics Platform"/>
            <consortium name="The Broad Institute Genome Sequencing Center for Infectious Disease"/>
            <person name="Wu L."/>
            <person name="Ma J."/>
        </authorList>
    </citation>
    <scope>NUCLEOTIDE SEQUENCE [LARGE SCALE GENOMIC DNA]</scope>
    <source>
        <strain evidence="10">CGMCC 4.7357</strain>
    </source>
</reference>
<evidence type="ECO:0000256" key="4">
    <source>
        <dbReference type="ARBA" id="ARBA00022692"/>
    </source>
</evidence>
<organism evidence="9 10">
    <name type="scientific">Streptomyces ovatisporus</name>
    <dbReference type="NCBI Taxonomy" id="1128682"/>
    <lineage>
        <taxon>Bacteria</taxon>
        <taxon>Bacillati</taxon>
        <taxon>Actinomycetota</taxon>
        <taxon>Actinomycetes</taxon>
        <taxon>Kitasatosporales</taxon>
        <taxon>Streptomycetaceae</taxon>
        <taxon>Streptomyces</taxon>
    </lineage>
</organism>
<dbReference type="PANTHER" id="PTHR33452:SF1">
    <property type="entry name" value="INNER MEMBRANE PROTEIN YPHA-RELATED"/>
    <property type="match status" value="1"/>
</dbReference>
<keyword evidence="4 8" id="KW-0812">Transmembrane</keyword>
<evidence type="ECO:0000256" key="1">
    <source>
        <dbReference type="ARBA" id="ARBA00004651"/>
    </source>
</evidence>
<feature type="region of interest" description="Disordered" evidence="7">
    <location>
        <begin position="1"/>
        <end position="30"/>
    </location>
</feature>
<evidence type="ECO:0000256" key="2">
    <source>
        <dbReference type="ARBA" id="ARBA00006679"/>
    </source>
</evidence>
<keyword evidence="3" id="KW-1003">Cell membrane</keyword>
<sequence>MGRTMCRTKRHSHRHAHSHSHRHGSGHSHGHRADLGLLALRLGTGGLLFSHGAQKLFGWFGGGGLEATGQSMAQIGFRPGRRHALASGLGEAGGGTLLALGLVSPVAGAAVAGAMAGAASVHAPAGFFNDQGGLEFPAYLGFAGSALAVSGPGRYSLDHLLGHRLNRPWMLPVTFAVTAAAAALTVSRRLRTQAEEGPEEAEGSEGVVGSAA</sequence>
<comment type="subcellular location">
    <subcellularLocation>
        <location evidence="1">Cell membrane</location>
        <topology evidence="1">Multi-pass membrane protein</topology>
    </subcellularLocation>
</comment>
<feature type="region of interest" description="Disordered" evidence="7">
    <location>
        <begin position="191"/>
        <end position="212"/>
    </location>
</feature>
<accession>A0ABV9AAL1</accession>
<evidence type="ECO:0000256" key="3">
    <source>
        <dbReference type="ARBA" id="ARBA00022475"/>
    </source>
</evidence>
<gene>
    <name evidence="9" type="ORF">ACFPA8_17930</name>
</gene>
<proteinExistence type="inferred from homology"/>
<feature type="transmembrane region" description="Helical" evidence="8">
    <location>
        <begin position="169"/>
        <end position="187"/>
    </location>
</feature>